<organism evidence="2 3">
    <name type="scientific">Cudoniella acicularis</name>
    <dbReference type="NCBI Taxonomy" id="354080"/>
    <lineage>
        <taxon>Eukaryota</taxon>
        <taxon>Fungi</taxon>
        <taxon>Dikarya</taxon>
        <taxon>Ascomycota</taxon>
        <taxon>Pezizomycotina</taxon>
        <taxon>Leotiomycetes</taxon>
        <taxon>Helotiales</taxon>
        <taxon>Tricladiaceae</taxon>
        <taxon>Cudoniella</taxon>
    </lineage>
</organism>
<sequence length="438" mass="48272">MTCNTASAVSDITENLNDARNPSDTPQHKTNTSKNSDIATNDTDAASEGILDFHFLSPTIDLTTLMNKTNQWPESSIAILSYTKTFGSFQYSSGMTIPDAWLVQSSPTLQLGLENKLILQLGRISETQSPCGNNCTFITTFMGPYLRCQETSFTDFIDEPLGKGTILDFYSGKWTPDHDNYGTMWVKTNEINADIAVWNISITLSRAVRLISPSDMIDTLSTSSINVSLIIDETQQLFCVSGRAVYCLNTTYMDGTRDLSLGTEYLSSLSETCQQGKCDKNRAASRFEAMSMFVIVESMFTPLMGNINYKAYEGSYAMEPGSDPGQPVLLFNMSSDYTFRNGPTIPIAPVDYDFDSDMGLGADLLLSNGTIIADTRFNTNRDKLNSVGPNFTISEALLSEALTDVTLGTMYAFDFYNPPQKSPKRNLGTPTPFQNQNS</sequence>
<protein>
    <submittedName>
        <fullName evidence="2">Uncharacterized protein</fullName>
    </submittedName>
</protein>
<reference evidence="2 3" key="1">
    <citation type="submission" date="2020-03" db="EMBL/GenBank/DDBJ databases">
        <title>Draft Genome Sequence of Cudoniella acicularis.</title>
        <authorList>
            <person name="Buettner E."/>
            <person name="Kellner H."/>
        </authorList>
    </citation>
    <scope>NUCLEOTIDE SEQUENCE [LARGE SCALE GENOMIC DNA]</scope>
    <source>
        <strain evidence="2 3">DSM 108380</strain>
    </source>
</reference>
<comment type="caution">
    <text evidence="2">The sequence shown here is derived from an EMBL/GenBank/DDBJ whole genome shotgun (WGS) entry which is preliminary data.</text>
</comment>
<proteinExistence type="predicted"/>
<dbReference type="Proteomes" id="UP000566819">
    <property type="component" value="Unassembled WGS sequence"/>
</dbReference>
<evidence type="ECO:0000313" key="3">
    <source>
        <dbReference type="Proteomes" id="UP000566819"/>
    </source>
</evidence>
<gene>
    <name evidence="2" type="ORF">G7Y89_g2754</name>
</gene>
<evidence type="ECO:0000313" key="2">
    <source>
        <dbReference type="EMBL" id="KAF4635332.1"/>
    </source>
</evidence>
<name>A0A8H4RVP7_9HELO</name>
<keyword evidence="3" id="KW-1185">Reference proteome</keyword>
<dbReference type="OrthoDB" id="5322539at2759"/>
<dbReference type="AlphaFoldDB" id="A0A8H4RVP7"/>
<dbReference type="EMBL" id="JAAMPI010000125">
    <property type="protein sequence ID" value="KAF4635332.1"/>
    <property type="molecule type" value="Genomic_DNA"/>
</dbReference>
<evidence type="ECO:0000256" key="1">
    <source>
        <dbReference type="SAM" id="MobiDB-lite"/>
    </source>
</evidence>
<accession>A0A8H4RVP7</accession>
<feature type="region of interest" description="Disordered" evidence="1">
    <location>
        <begin position="1"/>
        <end position="41"/>
    </location>
</feature>